<gene>
    <name evidence="1" type="ORF">LKD81_06420</name>
</gene>
<keyword evidence="2" id="KW-1185">Reference proteome</keyword>
<proteinExistence type="predicted"/>
<protein>
    <submittedName>
        <fullName evidence="1">Uncharacterized protein</fullName>
    </submittedName>
</protein>
<dbReference type="AlphaFoldDB" id="A0AAE3JET1"/>
<dbReference type="Proteomes" id="UP001198182">
    <property type="component" value="Unassembled WGS sequence"/>
</dbReference>
<organism evidence="1 2">
    <name type="scientific">Hominifimenecus microfluidus</name>
    <dbReference type="NCBI Taxonomy" id="2885348"/>
    <lineage>
        <taxon>Bacteria</taxon>
        <taxon>Bacillati</taxon>
        <taxon>Bacillota</taxon>
        <taxon>Clostridia</taxon>
        <taxon>Lachnospirales</taxon>
        <taxon>Lachnospiraceae</taxon>
        <taxon>Hominifimenecus</taxon>
    </lineage>
</organism>
<dbReference type="RefSeq" id="WP_308453271.1">
    <property type="nucleotide sequence ID" value="NZ_JAJEQR010000014.1"/>
</dbReference>
<evidence type="ECO:0000313" key="2">
    <source>
        <dbReference type="Proteomes" id="UP001198182"/>
    </source>
</evidence>
<reference evidence="1" key="1">
    <citation type="submission" date="2021-10" db="EMBL/GenBank/DDBJ databases">
        <title>Anaerobic single-cell dispensing facilitates the cultivation of human gut bacteria.</title>
        <authorList>
            <person name="Afrizal A."/>
        </authorList>
    </citation>
    <scope>NUCLEOTIDE SEQUENCE</scope>
    <source>
        <strain evidence="1">CLA-AA-H215</strain>
    </source>
</reference>
<dbReference type="EMBL" id="JAJEQR010000014">
    <property type="protein sequence ID" value="MCC2230635.1"/>
    <property type="molecule type" value="Genomic_DNA"/>
</dbReference>
<comment type="caution">
    <text evidence="1">The sequence shown here is derived from an EMBL/GenBank/DDBJ whole genome shotgun (WGS) entry which is preliminary data.</text>
</comment>
<accession>A0AAE3JET1</accession>
<sequence>MLIACLGCLVSCGGSSDKGTKSAEKVLSAMLECPNEKLAPINGQYFALDETIAPDQESVAAEQESEYLRWQAELGDCFSEKDLQHFIGYSNCRLYFHSIAESHSATISVSEMKPEKPDKEVQYFDVKLQVTDANGEAKECATRWKVEYNVDKPELLSDIKLIDDGNIMDLVS</sequence>
<evidence type="ECO:0000313" key="1">
    <source>
        <dbReference type="EMBL" id="MCC2230635.1"/>
    </source>
</evidence>
<name>A0AAE3JET1_9FIRM</name>